<dbReference type="SMART" id="SM00369">
    <property type="entry name" value="LRR_TYP"/>
    <property type="match status" value="3"/>
</dbReference>
<keyword evidence="3" id="KW-0833">Ubl conjugation pathway</keyword>
<evidence type="ECO:0000313" key="6">
    <source>
        <dbReference type="Proteomes" id="UP000721236"/>
    </source>
</evidence>
<dbReference type="PANTHER" id="PTHR48051">
    <property type="match status" value="1"/>
</dbReference>
<dbReference type="Gene3D" id="1.20.58.360">
    <property type="entry name" value="Shigella T3SS effector IpaH defines"/>
    <property type="match status" value="1"/>
</dbReference>
<dbReference type="SUPFAM" id="SSF52058">
    <property type="entry name" value="L domain-like"/>
    <property type="match status" value="1"/>
</dbReference>
<dbReference type="InterPro" id="IPR032675">
    <property type="entry name" value="LRR_dom_sf"/>
</dbReference>
<evidence type="ECO:0000259" key="4">
    <source>
        <dbReference type="PROSITE" id="PS52053"/>
    </source>
</evidence>
<dbReference type="PANTHER" id="PTHR48051:SF46">
    <property type="entry name" value="LEUCINE RICH REPEAT-CONTAINING DOMAIN PROTEIN"/>
    <property type="match status" value="1"/>
</dbReference>
<keyword evidence="3" id="KW-1035">Host cytoplasm</keyword>
<keyword evidence="6" id="KW-1185">Reference proteome</keyword>
<dbReference type="Pfam" id="PF13855">
    <property type="entry name" value="LRR_8"/>
    <property type="match status" value="1"/>
</dbReference>
<comment type="caution">
    <text evidence="3">Lacks conserved residue(s) required for the propagation of feature annotation.</text>
</comment>
<dbReference type="EMBL" id="CAJZAH010000002">
    <property type="protein sequence ID" value="CAG9175435.1"/>
    <property type="molecule type" value="Genomic_DNA"/>
</dbReference>
<keyword evidence="2" id="KW-0677">Repeat</keyword>
<keyword evidence="1" id="KW-0433">Leucine-rich repeat</keyword>
<dbReference type="InterPro" id="IPR001611">
    <property type="entry name" value="Leu-rich_rpt"/>
</dbReference>
<reference evidence="5 6" key="1">
    <citation type="submission" date="2021-08" db="EMBL/GenBank/DDBJ databases">
        <authorList>
            <person name="Peeters C."/>
        </authorList>
    </citation>
    <scope>NUCLEOTIDE SEQUENCE [LARGE SCALE GENOMIC DNA]</scope>
    <source>
        <strain evidence="5 6">LMG 21510</strain>
    </source>
</reference>
<comment type="caution">
    <text evidence="5">The sequence shown here is derived from an EMBL/GenBank/DDBJ whole genome shotgun (WGS) entry which is preliminary data.</text>
</comment>
<dbReference type="Gene3D" id="3.80.10.10">
    <property type="entry name" value="Ribonuclease Inhibitor"/>
    <property type="match status" value="1"/>
</dbReference>
<dbReference type="InterPro" id="IPR050216">
    <property type="entry name" value="LRR_domain-containing"/>
</dbReference>
<organism evidence="5 6">
    <name type="scientific">Cupriavidus respiraculi</name>
    <dbReference type="NCBI Taxonomy" id="195930"/>
    <lineage>
        <taxon>Bacteria</taxon>
        <taxon>Pseudomonadati</taxon>
        <taxon>Pseudomonadota</taxon>
        <taxon>Betaproteobacteria</taxon>
        <taxon>Burkholderiales</taxon>
        <taxon>Burkholderiaceae</taxon>
        <taxon>Cupriavidus</taxon>
    </lineage>
</organism>
<protein>
    <recommendedName>
        <fullName evidence="4">NEL domain-containing protein</fullName>
    </recommendedName>
</protein>
<proteinExistence type="inferred from homology"/>
<comment type="similarity">
    <text evidence="3">Belongs to the LRR-containing bacterial E3 ligase family.</text>
</comment>
<sequence length="579" mass="62438">MTIGELSFQSLKQVASAMATVEGARRLCAAGSFRVKGNLYRIHYTDGGPRVAREGRAGSACLEFITHRLAEGSLSAYADRLTAHVCASPELRLQCLAGTMNAWLAEHPGPAATTAVARMLACYRDRQPELDLRDLGLAVLPPGLAWLTHLQSLRLGGNALESVPDGIGAMGQLRVLELDRNKLASVPAWIGRLHALQVLNLSGNRLTAWPAVIEGLPRLAFVWVEGNGLTELGKHCGWRSQGFELFARGNPLSDGARSDLAQAVGLFPNAPIHHEALDGWNAGAVPTAISAAAARQDGRLAVFVHDGAFVPASPPTAGAQWSGELAPEGRALFRAVRARFVDQQDTDARTRYNQRPARVMDYRIDLLERHLAADEGLYRASLPLVRAGLGAGPQALLNALDDVELAVVQSLLVRTAAPVERLASLGRGVLRLQLVSEALAAMRRAGPPPADIVVAFRMRLARDLALPIEVRPIGPDMPHYEWTVMEEDFPAVRDTVLRWEAANDHARLDAFMAEWAPWQALVRASRPASSAEFGQLCRQAYRAYRTGGEHGFAQWCRQGDTLPAAAALPAPIPADAAVA</sequence>
<evidence type="ECO:0000313" key="5">
    <source>
        <dbReference type="EMBL" id="CAG9175435.1"/>
    </source>
</evidence>
<accession>A0ABM8X671</accession>
<evidence type="ECO:0000256" key="1">
    <source>
        <dbReference type="ARBA" id="ARBA00022614"/>
    </source>
</evidence>
<name>A0ABM8X671_9BURK</name>
<dbReference type="InterPro" id="IPR003591">
    <property type="entry name" value="Leu-rich_rpt_typical-subtyp"/>
</dbReference>
<dbReference type="Proteomes" id="UP000721236">
    <property type="component" value="Unassembled WGS sequence"/>
</dbReference>
<feature type="domain" description="NEL" evidence="4">
    <location>
        <begin position="295"/>
        <end position="579"/>
    </location>
</feature>
<keyword evidence="3" id="KW-0964">Secreted</keyword>
<dbReference type="InterPro" id="IPR029487">
    <property type="entry name" value="NEL_dom"/>
</dbReference>
<evidence type="ECO:0000256" key="2">
    <source>
        <dbReference type="ARBA" id="ARBA00022737"/>
    </source>
</evidence>
<dbReference type="RefSeq" id="WP_224042334.1">
    <property type="nucleotide sequence ID" value="NZ_CAJZAH010000002.1"/>
</dbReference>
<gene>
    <name evidence="5" type="ORF">LMG21510_02869</name>
</gene>
<dbReference type="PROSITE" id="PS52053">
    <property type="entry name" value="NEL"/>
    <property type="match status" value="1"/>
</dbReference>
<evidence type="ECO:0000256" key="3">
    <source>
        <dbReference type="PROSITE-ProRule" id="PRU01398"/>
    </source>
</evidence>